<dbReference type="EMBL" id="MDZA01000244">
    <property type="protein sequence ID" value="OGX89760.1"/>
    <property type="molecule type" value="Genomic_DNA"/>
</dbReference>
<evidence type="ECO:0000313" key="2">
    <source>
        <dbReference type="Proteomes" id="UP000177506"/>
    </source>
</evidence>
<sequence length="178" mass="20319">MLRAHRRRVATPEELPIEWLSESNYEVKKLGLAPWAVSEKPPLVIRQLWVGRLVADFQAWRQGLMAHYPDFYLAVWIHEPEFGRSQLVAGIDARQTRYEGLFDRPVNVSFPSEYYSVPGVGALHWTAYADGEPFWPDEFAELGPLLLQRAHWEAKSDDGKPFFVVQTGVVWVGRAAAA</sequence>
<dbReference type="AlphaFoldDB" id="A0A1G1TFW0"/>
<organism evidence="1 2">
    <name type="scientific">Hymenobacter coccineus</name>
    <dbReference type="NCBI Taxonomy" id="1908235"/>
    <lineage>
        <taxon>Bacteria</taxon>
        <taxon>Pseudomonadati</taxon>
        <taxon>Bacteroidota</taxon>
        <taxon>Cytophagia</taxon>
        <taxon>Cytophagales</taxon>
        <taxon>Hymenobacteraceae</taxon>
        <taxon>Hymenobacter</taxon>
    </lineage>
</organism>
<dbReference type="Proteomes" id="UP000177506">
    <property type="component" value="Unassembled WGS sequence"/>
</dbReference>
<reference evidence="1 2" key="1">
    <citation type="submission" date="2016-08" db="EMBL/GenBank/DDBJ databases">
        <title>Hymenobacter coccineus sp. nov., Hymenobacter lapidarius sp. nov. and Hymenobacter glacialis sp. nov., isolated from Antarctic soil.</title>
        <authorList>
            <person name="Sedlacek I."/>
            <person name="Kralova S."/>
            <person name="Kyrova K."/>
            <person name="Maslanova I."/>
            <person name="Stankova E."/>
            <person name="Vrbovska V."/>
            <person name="Nemec M."/>
            <person name="Bartak M."/>
            <person name="Svec P."/>
            <person name="Busse H.-J."/>
            <person name="Pantucek R."/>
        </authorList>
    </citation>
    <scope>NUCLEOTIDE SEQUENCE [LARGE SCALE GENOMIC DNA]</scope>
    <source>
        <strain evidence="1 2">CCM 8649</strain>
    </source>
</reference>
<gene>
    <name evidence="1" type="ORF">BEN49_08325</name>
</gene>
<comment type="caution">
    <text evidence="1">The sequence shown here is derived from an EMBL/GenBank/DDBJ whole genome shotgun (WGS) entry which is preliminary data.</text>
</comment>
<keyword evidence="2" id="KW-1185">Reference proteome</keyword>
<proteinExistence type="predicted"/>
<name>A0A1G1TFW0_9BACT</name>
<evidence type="ECO:0000313" key="1">
    <source>
        <dbReference type="EMBL" id="OGX89760.1"/>
    </source>
</evidence>
<protein>
    <submittedName>
        <fullName evidence="1">Uncharacterized protein</fullName>
    </submittedName>
</protein>
<accession>A0A1G1TFW0</accession>